<dbReference type="InterPro" id="IPR006168">
    <property type="entry name" value="G3P_DH_NAD-dep"/>
</dbReference>
<feature type="binding site" evidence="8">
    <location>
        <position position="139"/>
    </location>
    <ligand>
        <name>sn-glycerol 3-phosphate</name>
        <dbReference type="ChEBI" id="CHEBI:57597"/>
    </ligand>
</feature>
<comment type="catalytic activity">
    <reaction evidence="8">
        <text>sn-glycerol 3-phosphate + NAD(+) = dihydroxyacetone phosphate + NADH + H(+)</text>
        <dbReference type="Rhea" id="RHEA:11092"/>
        <dbReference type="ChEBI" id="CHEBI:15378"/>
        <dbReference type="ChEBI" id="CHEBI:57540"/>
        <dbReference type="ChEBI" id="CHEBI:57597"/>
        <dbReference type="ChEBI" id="CHEBI:57642"/>
        <dbReference type="ChEBI" id="CHEBI:57945"/>
        <dbReference type="EC" id="1.1.1.94"/>
    </reaction>
</comment>
<dbReference type="InterPro" id="IPR011128">
    <property type="entry name" value="G3P_DH_NAD-dep_N"/>
</dbReference>
<evidence type="ECO:0000259" key="14">
    <source>
        <dbReference type="Pfam" id="PF01210"/>
    </source>
</evidence>
<proteinExistence type="inferred from homology"/>
<evidence type="ECO:0000259" key="15">
    <source>
        <dbReference type="Pfam" id="PF07479"/>
    </source>
</evidence>
<comment type="subcellular location">
    <subcellularLocation>
        <location evidence="8">Cytoplasm</location>
    </subcellularLocation>
</comment>
<feature type="binding site" evidence="8">
    <location>
        <position position="258"/>
    </location>
    <ligand>
        <name>sn-glycerol 3-phosphate</name>
        <dbReference type="ChEBI" id="CHEBI:57597"/>
    </ligand>
</feature>
<keyword evidence="5 8" id="KW-0443">Lipid metabolism</keyword>
<comment type="function">
    <text evidence="8">Catalyzes the reduction of the glycolytic intermediate dihydroxyacetone phosphate (DHAP) to sn-glycerol 3-phosphate (G3P), the key precursor for phospholipid synthesis.</text>
</comment>
<dbReference type="PROSITE" id="PS00957">
    <property type="entry name" value="NAD_G3PDH"/>
    <property type="match status" value="1"/>
</dbReference>
<comment type="catalytic activity">
    <reaction evidence="8 13">
        <text>sn-glycerol 3-phosphate + NADP(+) = dihydroxyacetone phosphate + NADPH + H(+)</text>
        <dbReference type="Rhea" id="RHEA:11096"/>
        <dbReference type="ChEBI" id="CHEBI:15378"/>
        <dbReference type="ChEBI" id="CHEBI:57597"/>
        <dbReference type="ChEBI" id="CHEBI:57642"/>
        <dbReference type="ChEBI" id="CHEBI:57783"/>
        <dbReference type="ChEBI" id="CHEBI:58349"/>
        <dbReference type="EC" id="1.1.1.94"/>
    </reaction>
</comment>
<keyword evidence="6 8" id="KW-0594">Phospholipid biosynthesis</keyword>
<comment type="caution">
    <text evidence="16">The sequence shown here is derived from an EMBL/GenBank/DDBJ whole genome shotgun (WGS) entry which is preliminary data.</text>
</comment>
<feature type="domain" description="Glycerol-3-phosphate dehydrogenase NAD-dependent C-terminal" evidence="15">
    <location>
        <begin position="183"/>
        <end position="323"/>
    </location>
</feature>
<reference evidence="16" key="1">
    <citation type="submission" date="2021-02" db="EMBL/GenBank/DDBJ databases">
        <title>Genome-Resolved Metagenomics of a Microbial Community Performing Photosynthetic Biological Nutrient Removal.</title>
        <authorList>
            <person name="Mcdaniel E.A."/>
        </authorList>
    </citation>
    <scope>NUCLEOTIDE SEQUENCE</scope>
    <source>
        <strain evidence="16">UWPOB_OBS1</strain>
    </source>
</reference>
<dbReference type="NCBIfam" id="NF000940">
    <property type="entry name" value="PRK00094.1-2"/>
    <property type="match status" value="1"/>
</dbReference>
<evidence type="ECO:0000256" key="8">
    <source>
        <dbReference type="HAMAP-Rule" id="MF_00394"/>
    </source>
</evidence>
<dbReference type="GO" id="GO:0008654">
    <property type="term" value="P:phospholipid biosynthetic process"/>
    <property type="evidence" value="ECO:0007669"/>
    <property type="project" value="UniProtKB-KW"/>
</dbReference>
<dbReference type="Proteomes" id="UP000664277">
    <property type="component" value="Unassembled WGS sequence"/>
</dbReference>
<evidence type="ECO:0000256" key="9">
    <source>
        <dbReference type="PIRSR" id="PIRSR000114-1"/>
    </source>
</evidence>
<dbReference type="PANTHER" id="PTHR11728:SF1">
    <property type="entry name" value="GLYCEROL-3-PHOSPHATE DEHYDROGENASE [NAD(+)] 2, CHLOROPLASTIC"/>
    <property type="match status" value="1"/>
</dbReference>
<keyword evidence="8" id="KW-0963">Cytoplasm</keyword>
<evidence type="ECO:0000256" key="3">
    <source>
        <dbReference type="ARBA" id="ARBA00023002"/>
    </source>
</evidence>
<keyword evidence="8" id="KW-0521">NADP</keyword>
<dbReference type="GO" id="GO:0046167">
    <property type="term" value="P:glycerol-3-phosphate biosynthetic process"/>
    <property type="evidence" value="ECO:0007669"/>
    <property type="project" value="UniProtKB-UniRule"/>
</dbReference>
<feature type="binding site" evidence="8">
    <location>
        <position position="257"/>
    </location>
    <ligand>
        <name>sn-glycerol 3-phosphate</name>
        <dbReference type="ChEBI" id="CHEBI:57597"/>
    </ligand>
</feature>
<evidence type="ECO:0000313" key="16">
    <source>
        <dbReference type="EMBL" id="MBN8659216.1"/>
    </source>
</evidence>
<organism evidence="16 17">
    <name type="scientific">Candidatus Obscuribacter phosphatis</name>
    <dbReference type="NCBI Taxonomy" id="1906157"/>
    <lineage>
        <taxon>Bacteria</taxon>
        <taxon>Bacillati</taxon>
        <taxon>Candidatus Melainabacteria</taxon>
        <taxon>Candidatus Obscuribacterales</taxon>
        <taxon>Candidatus Obscuribacteraceae</taxon>
        <taxon>Candidatus Obscuribacter</taxon>
    </lineage>
</organism>
<dbReference type="PANTHER" id="PTHR11728">
    <property type="entry name" value="GLYCEROL-3-PHOSPHATE DEHYDROGENASE"/>
    <property type="match status" value="1"/>
</dbReference>
<dbReference type="InterPro" id="IPR008927">
    <property type="entry name" value="6-PGluconate_DH-like_C_sf"/>
</dbReference>
<protein>
    <recommendedName>
        <fullName evidence="8">Glycerol-3-phosphate dehydrogenase [NAD(P)+]</fullName>
        <ecNumber evidence="8">1.1.1.94</ecNumber>
    </recommendedName>
    <alternativeName>
        <fullName evidence="8">NAD(P)(+)-dependent glycerol-3-phosphate dehydrogenase</fullName>
    </alternativeName>
    <alternativeName>
        <fullName evidence="8">NAD(P)H-dependent dihydroxyacetone-phosphate reductase</fullName>
    </alternativeName>
</protein>
<evidence type="ECO:0000256" key="7">
    <source>
        <dbReference type="ARBA" id="ARBA00023264"/>
    </source>
</evidence>
<dbReference type="InterPro" id="IPR013328">
    <property type="entry name" value="6PGD_dom2"/>
</dbReference>
<dbReference type="NCBIfam" id="NF000942">
    <property type="entry name" value="PRK00094.1-4"/>
    <property type="match status" value="1"/>
</dbReference>
<evidence type="ECO:0000313" key="17">
    <source>
        <dbReference type="Proteomes" id="UP000664277"/>
    </source>
</evidence>
<feature type="binding site" evidence="8">
    <location>
        <position position="284"/>
    </location>
    <ligand>
        <name>NADPH</name>
        <dbReference type="ChEBI" id="CHEBI:57783"/>
    </ligand>
</feature>
<dbReference type="GO" id="GO:0006650">
    <property type="term" value="P:glycerophospholipid metabolic process"/>
    <property type="evidence" value="ECO:0007669"/>
    <property type="project" value="UniProtKB-UniRule"/>
</dbReference>
<feature type="binding site" evidence="8">
    <location>
        <position position="247"/>
    </location>
    <ligand>
        <name>sn-glycerol 3-phosphate</name>
        <dbReference type="ChEBI" id="CHEBI:57597"/>
    </ligand>
</feature>
<feature type="binding site" evidence="8">
    <location>
        <position position="17"/>
    </location>
    <ligand>
        <name>NADPH</name>
        <dbReference type="ChEBI" id="CHEBI:57783"/>
    </ligand>
</feature>
<keyword evidence="8" id="KW-0547">Nucleotide-binding</keyword>
<dbReference type="GO" id="GO:0051287">
    <property type="term" value="F:NAD binding"/>
    <property type="evidence" value="ECO:0007669"/>
    <property type="project" value="InterPro"/>
</dbReference>
<feature type="binding site" evidence="8">
    <location>
        <position position="282"/>
    </location>
    <ligand>
        <name>NADPH</name>
        <dbReference type="ChEBI" id="CHEBI:57783"/>
    </ligand>
</feature>
<dbReference type="InterPro" id="IPR036291">
    <property type="entry name" value="NAD(P)-bd_dom_sf"/>
</dbReference>
<keyword evidence="3 8" id="KW-0560">Oxidoreductase</keyword>
<feature type="binding site" evidence="8">
    <location>
        <position position="258"/>
    </location>
    <ligand>
        <name>NADPH</name>
        <dbReference type="ChEBI" id="CHEBI:57783"/>
    </ligand>
</feature>
<feature type="active site" description="Proton acceptor" evidence="8 9">
    <location>
        <position position="194"/>
    </location>
</feature>
<feature type="binding site" evidence="10">
    <location>
        <begin position="258"/>
        <end position="259"/>
    </location>
    <ligand>
        <name>substrate</name>
    </ligand>
</feature>
<dbReference type="Pfam" id="PF01210">
    <property type="entry name" value="NAD_Gly3P_dh_N"/>
    <property type="match status" value="1"/>
</dbReference>
<dbReference type="InterPro" id="IPR006109">
    <property type="entry name" value="G3P_DH_NAD-dep_C"/>
</dbReference>
<comment type="similarity">
    <text evidence="1 8 12">Belongs to the NAD-dependent glycerol-3-phosphate dehydrogenase family.</text>
</comment>
<dbReference type="GO" id="GO:0005829">
    <property type="term" value="C:cytosol"/>
    <property type="evidence" value="ECO:0007669"/>
    <property type="project" value="TreeGrafter"/>
</dbReference>
<evidence type="ECO:0000256" key="5">
    <source>
        <dbReference type="ARBA" id="ARBA00023098"/>
    </source>
</evidence>
<dbReference type="EMBL" id="JAFLCK010000002">
    <property type="protein sequence ID" value="MBN8659216.1"/>
    <property type="molecule type" value="Genomic_DNA"/>
</dbReference>
<name>A0A8J7PAW2_9BACT</name>
<comment type="caution">
    <text evidence="8">Lacks conserved residue(s) required for the propagation of feature annotation.</text>
</comment>
<dbReference type="AlphaFoldDB" id="A0A8J7PAW2"/>
<feature type="binding site" evidence="8">
    <location>
        <position position="194"/>
    </location>
    <ligand>
        <name>sn-glycerol 3-phosphate</name>
        <dbReference type="ChEBI" id="CHEBI:57597"/>
    </ligand>
</feature>
<feature type="binding site" evidence="11">
    <location>
        <position position="143"/>
    </location>
    <ligand>
        <name>NAD(+)</name>
        <dbReference type="ChEBI" id="CHEBI:57540"/>
    </ligand>
</feature>
<feature type="binding site" evidence="8">
    <location>
        <position position="111"/>
    </location>
    <ligand>
        <name>sn-glycerol 3-phosphate</name>
        <dbReference type="ChEBI" id="CHEBI:57597"/>
    </ligand>
</feature>
<evidence type="ECO:0000256" key="13">
    <source>
        <dbReference type="RuleBase" id="RU000439"/>
    </source>
</evidence>
<evidence type="ECO:0000256" key="4">
    <source>
        <dbReference type="ARBA" id="ARBA00023027"/>
    </source>
</evidence>
<feature type="binding site" evidence="8">
    <location>
        <position position="111"/>
    </location>
    <ligand>
        <name>NADPH</name>
        <dbReference type="ChEBI" id="CHEBI:57783"/>
    </ligand>
</feature>
<sequence length="334" mass="34783">MPPGKSTVIAVLGAGSWGLTLASLWGGKPDCLVKVYCRNQERAKCLASSRQIDRPRTQPLPESVEVLSDLSACLDGADVNVLVCSSQGMRALTEAMAKTGLALPVLVSAVKGLELKSHLRMSEIIQAAFPQAAVAALSGPNLAMEVLSGLPTASVVACKDITVAKQLRQVLSAPRFRVYANDDLPGVELGGTLKNVIAIAAGVCDGLGLGVNAKASLLTRGLAEMTRLAVRLGARPSTMAGLSGMGDLFATCESSLSRNYRVGYGLARGKSLETILTELGQVAEGVTTTQAVCELSIRLGLELPIAEQVESTLKGISTPEEAIMALLSRPLSSE</sequence>
<dbReference type="GO" id="GO:0005975">
    <property type="term" value="P:carbohydrate metabolic process"/>
    <property type="evidence" value="ECO:0007669"/>
    <property type="project" value="InterPro"/>
</dbReference>
<evidence type="ECO:0000256" key="1">
    <source>
        <dbReference type="ARBA" id="ARBA00011009"/>
    </source>
</evidence>
<dbReference type="GO" id="GO:0046168">
    <property type="term" value="P:glycerol-3-phosphate catabolic process"/>
    <property type="evidence" value="ECO:0007669"/>
    <property type="project" value="InterPro"/>
</dbReference>
<dbReference type="SUPFAM" id="SSF48179">
    <property type="entry name" value="6-phosphogluconate dehydrogenase C-terminal domain-like"/>
    <property type="match status" value="1"/>
</dbReference>
<dbReference type="UniPathway" id="UPA00940"/>
<feature type="binding site" evidence="11">
    <location>
        <begin position="13"/>
        <end position="18"/>
    </location>
    <ligand>
        <name>NAD(+)</name>
        <dbReference type="ChEBI" id="CHEBI:57540"/>
    </ligand>
</feature>
<feature type="binding site" evidence="8">
    <location>
        <position position="16"/>
    </location>
    <ligand>
        <name>NADPH</name>
        <dbReference type="ChEBI" id="CHEBI:57783"/>
    </ligand>
</feature>
<evidence type="ECO:0000256" key="11">
    <source>
        <dbReference type="PIRSR" id="PIRSR000114-3"/>
    </source>
</evidence>
<feature type="binding site" evidence="8">
    <location>
        <position position="259"/>
    </location>
    <ligand>
        <name>sn-glycerol 3-phosphate</name>
        <dbReference type="ChEBI" id="CHEBI:57597"/>
    </ligand>
</feature>
<feature type="domain" description="Glycerol-3-phosphate dehydrogenase NAD-dependent N-terminal" evidence="14">
    <location>
        <begin position="9"/>
        <end position="163"/>
    </location>
</feature>
<dbReference type="HAMAP" id="MF_00394">
    <property type="entry name" value="NAD_Glyc3P_dehydrog"/>
    <property type="match status" value="1"/>
</dbReference>
<dbReference type="GO" id="GO:0047952">
    <property type="term" value="F:glycerol-3-phosphate dehydrogenase [NAD(P)+] activity"/>
    <property type="evidence" value="ECO:0007669"/>
    <property type="project" value="UniProtKB-UniRule"/>
</dbReference>
<feature type="binding site" evidence="11">
    <location>
        <position position="258"/>
    </location>
    <ligand>
        <name>NAD(+)</name>
        <dbReference type="ChEBI" id="CHEBI:57540"/>
    </ligand>
</feature>
<dbReference type="PIRSF" id="PIRSF000114">
    <property type="entry name" value="Glycerol-3-P_dh"/>
    <property type="match status" value="1"/>
</dbReference>
<accession>A0A8J7PAW2</accession>
<gene>
    <name evidence="8" type="primary">gpsA</name>
    <name evidence="16" type="ORF">J0M35_02555</name>
</gene>
<dbReference type="Gene3D" id="3.40.50.720">
    <property type="entry name" value="NAD(P)-binding Rossmann-like Domain"/>
    <property type="match status" value="1"/>
</dbReference>
<evidence type="ECO:0000256" key="12">
    <source>
        <dbReference type="RuleBase" id="RU000437"/>
    </source>
</evidence>
<feature type="binding site" evidence="10">
    <location>
        <position position="111"/>
    </location>
    <ligand>
        <name>substrate</name>
    </ligand>
</feature>
<dbReference type="EC" id="1.1.1.94" evidence="8"/>
<evidence type="ECO:0000256" key="6">
    <source>
        <dbReference type="ARBA" id="ARBA00023209"/>
    </source>
</evidence>
<feature type="binding site" evidence="8">
    <location>
        <position position="38"/>
    </location>
    <ligand>
        <name>NADPH</name>
        <dbReference type="ChEBI" id="CHEBI:57783"/>
    </ligand>
</feature>
<dbReference type="Pfam" id="PF07479">
    <property type="entry name" value="NAD_Gly3P_dh_C"/>
    <property type="match status" value="1"/>
</dbReference>
<dbReference type="PRINTS" id="PR00077">
    <property type="entry name" value="GPDHDRGNASE"/>
</dbReference>
<evidence type="ECO:0000256" key="2">
    <source>
        <dbReference type="ARBA" id="ARBA00022516"/>
    </source>
</evidence>
<comment type="pathway">
    <text evidence="8">Membrane lipid metabolism; glycerophospholipid metabolism.</text>
</comment>
<keyword evidence="2 8" id="KW-0444">Lipid biosynthesis</keyword>
<feature type="binding site" evidence="8">
    <location>
        <position position="143"/>
    </location>
    <ligand>
        <name>NADPH</name>
        <dbReference type="ChEBI" id="CHEBI:57783"/>
    </ligand>
</feature>
<dbReference type="Gene3D" id="1.10.1040.10">
    <property type="entry name" value="N-(1-d-carboxylethyl)-l-norvaline Dehydrogenase, domain 2"/>
    <property type="match status" value="1"/>
</dbReference>
<evidence type="ECO:0000256" key="10">
    <source>
        <dbReference type="PIRSR" id="PIRSR000114-2"/>
    </source>
</evidence>
<keyword evidence="4 8" id="KW-0520">NAD</keyword>
<dbReference type="FunFam" id="1.10.1040.10:FF:000001">
    <property type="entry name" value="Glycerol-3-phosphate dehydrogenase [NAD(P)+]"/>
    <property type="match status" value="1"/>
</dbReference>
<dbReference type="SUPFAM" id="SSF51735">
    <property type="entry name" value="NAD(P)-binding Rossmann-fold domains"/>
    <property type="match status" value="1"/>
</dbReference>
<keyword evidence="7 8" id="KW-1208">Phospholipid metabolism</keyword>